<keyword evidence="2" id="KW-0812">Transmembrane</keyword>
<organism evidence="3 4">
    <name type="scientific">Sediminicola arcticus</name>
    <dbReference type="NCBI Taxonomy" id="1574308"/>
    <lineage>
        <taxon>Bacteria</taxon>
        <taxon>Pseudomonadati</taxon>
        <taxon>Bacteroidota</taxon>
        <taxon>Flavobacteriia</taxon>
        <taxon>Flavobacteriales</taxon>
        <taxon>Flavobacteriaceae</taxon>
        <taxon>Sediminicola</taxon>
    </lineage>
</organism>
<feature type="coiled-coil region" evidence="1">
    <location>
        <begin position="194"/>
        <end position="221"/>
    </location>
</feature>
<evidence type="ECO:0000313" key="4">
    <source>
        <dbReference type="Proteomes" id="UP001549799"/>
    </source>
</evidence>
<feature type="transmembrane region" description="Helical" evidence="2">
    <location>
        <begin position="107"/>
        <end position="126"/>
    </location>
</feature>
<gene>
    <name evidence="3" type="ORF">ABXZ36_07665</name>
</gene>
<reference evidence="3 4" key="1">
    <citation type="submission" date="2024-07" db="EMBL/GenBank/DDBJ databases">
        <title>The genome sequence of type strain Sediminicola arcticus GDMCC 1.2805.</title>
        <authorList>
            <person name="Liu Y."/>
        </authorList>
    </citation>
    <scope>NUCLEOTIDE SEQUENCE [LARGE SCALE GENOMIC DNA]</scope>
    <source>
        <strain evidence="3 4">GDMCC 1.2805</strain>
    </source>
</reference>
<dbReference type="Proteomes" id="UP001549799">
    <property type="component" value="Unassembled WGS sequence"/>
</dbReference>
<dbReference type="RefSeq" id="WP_354614918.1">
    <property type="nucleotide sequence ID" value="NZ_JBEXAE010000003.1"/>
</dbReference>
<evidence type="ECO:0000256" key="1">
    <source>
        <dbReference type="SAM" id="Coils"/>
    </source>
</evidence>
<protein>
    <submittedName>
        <fullName evidence="3">Uncharacterized protein</fullName>
    </submittedName>
</protein>
<keyword evidence="1" id="KW-0175">Coiled coil</keyword>
<dbReference type="EMBL" id="JBEXAE010000003">
    <property type="protein sequence ID" value="MET6990522.1"/>
    <property type="molecule type" value="Genomic_DNA"/>
</dbReference>
<keyword evidence="2" id="KW-0472">Membrane</keyword>
<sequence>MNSKKLYYKLSEWTSNLESIKGALSKEQYLKKLYQTRHVLDEESSFINLQPNGGRNKRRIFELISTIILASIPILYILSRLIPEGPKSFSYGWFYIHDHGFKDLHIFFWYIFYKIFALLPLMIWFISSKNWWRYAIMVPITLFTYQIWEMFKDDSNVVDQFELVKAAPAILFIIGLILFLSFQIQYRHKLHDIYEDILNEINLILEELSQVNSNLNNKRKEFDLIKADNSPESLEKNRASLIKIREALIAELNYKKAE</sequence>
<evidence type="ECO:0000256" key="2">
    <source>
        <dbReference type="SAM" id="Phobius"/>
    </source>
</evidence>
<feature type="transmembrane region" description="Helical" evidence="2">
    <location>
        <begin position="60"/>
        <end position="78"/>
    </location>
</feature>
<name>A0ABV2STM3_9FLAO</name>
<keyword evidence="2" id="KW-1133">Transmembrane helix</keyword>
<keyword evidence="4" id="KW-1185">Reference proteome</keyword>
<evidence type="ECO:0000313" key="3">
    <source>
        <dbReference type="EMBL" id="MET6990522.1"/>
    </source>
</evidence>
<feature type="transmembrane region" description="Helical" evidence="2">
    <location>
        <begin position="131"/>
        <end position="148"/>
    </location>
</feature>
<comment type="caution">
    <text evidence="3">The sequence shown here is derived from an EMBL/GenBank/DDBJ whole genome shotgun (WGS) entry which is preliminary data.</text>
</comment>
<accession>A0ABV2STM3</accession>
<feature type="transmembrane region" description="Helical" evidence="2">
    <location>
        <begin position="163"/>
        <end position="182"/>
    </location>
</feature>
<proteinExistence type="predicted"/>